<gene>
    <name evidence="1" type="ORF">PIB30_091808</name>
</gene>
<evidence type="ECO:0000313" key="2">
    <source>
        <dbReference type="Proteomes" id="UP001341840"/>
    </source>
</evidence>
<comment type="caution">
    <text evidence="1">The sequence shown here is derived from an EMBL/GenBank/DDBJ whole genome shotgun (WGS) entry which is preliminary data.</text>
</comment>
<name>A0ABU6SX27_9FABA</name>
<keyword evidence="2" id="KW-1185">Reference proteome</keyword>
<evidence type="ECO:0000313" key="1">
    <source>
        <dbReference type="EMBL" id="MED6140298.1"/>
    </source>
</evidence>
<proteinExistence type="predicted"/>
<dbReference type="Proteomes" id="UP001341840">
    <property type="component" value="Unassembled WGS sequence"/>
</dbReference>
<protein>
    <submittedName>
        <fullName evidence="1">Uncharacterized protein</fullName>
    </submittedName>
</protein>
<sequence length="103" mass="11034">SAAITVVPYPPVFVSSSSIRLPSYHCFSAPAYFASLLSPPPPDLAMFYTIQVISASFLLRIGCRAFVFALPQPPSSIFLSTSNNVSVPLRRVDVGGVDGGNQW</sequence>
<feature type="non-terminal residue" evidence="1">
    <location>
        <position position="1"/>
    </location>
</feature>
<reference evidence="1 2" key="1">
    <citation type="journal article" date="2023" name="Plants (Basel)">
        <title>Bridging the Gap: Combining Genomics and Transcriptomics Approaches to Understand Stylosanthes scabra, an Orphan Legume from the Brazilian Caatinga.</title>
        <authorList>
            <person name="Ferreira-Neto J.R.C."/>
            <person name="da Silva M.D."/>
            <person name="Binneck E."/>
            <person name="de Melo N.F."/>
            <person name="da Silva R.H."/>
            <person name="de Melo A.L.T.M."/>
            <person name="Pandolfi V."/>
            <person name="Bustamante F.O."/>
            <person name="Brasileiro-Vidal A.C."/>
            <person name="Benko-Iseppon A.M."/>
        </authorList>
    </citation>
    <scope>NUCLEOTIDE SEQUENCE [LARGE SCALE GENOMIC DNA]</scope>
    <source>
        <tissue evidence="1">Leaves</tissue>
    </source>
</reference>
<accession>A0ABU6SX27</accession>
<organism evidence="1 2">
    <name type="scientific">Stylosanthes scabra</name>
    <dbReference type="NCBI Taxonomy" id="79078"/>
    <lineage>
        <taxon>Eukaryota</taxon>
        <taxon>Viridiplantae</taxon>
        <taxon>Streptophyta</taxon>
        <taxon>Embryophyta</taxon>
        <taxon>Tracheophyta</taxon>
        <taxon>Spermatophyta</taxon>
        <taxon>Magnoliopsida</taxon>
        <taxon>eudicotyledons</taxon>
        <taxon>Gunneridae</taxon>
        <taxon>Pentapetalae</taxon>
        <taxon>rosids</taxon>
        <taxon>fabids</taxon>
        <taxon>Fabales</taxon>
        <taxon>Fabaceae</taxon>
        <taxon>Papilionoideae</taxon>
        <taxon>50 kb inversion clade</taxon>
        <taxon>dalbergioids sensu lato</taxon>
        <taxon>Dalbergieae</taxon>
        <taxon>Pterocarpus clade</taxon>
        <taxon>Stylosanthes</taxon>
    </lineage>
</organism>
<dbReference type="EMBL" id="JASCZI010062271">
    <property type="protein sequence ID" value="MED6140298.1"/>
    <property type="molecule type" value="Genomic_DNA"/>
</dbReference>